<sequence length="888" mass="98992">MARDTVKNVTPAEEPSSKDKQKAKEENEAKTDGEKKDEVEELSEEDLQLKNELEMLVERLKEGDVNLHRPALESLRTLIRTSTSSMTSVPKPLKFLRSHYVTITEIYQNWPPGDNKLFLADILSVLAMTYDEGKRESLKYRLQGSREDPGSWGHEYVRHLSTEIGQEYVSRTEKELSTDDLMALALEVVPFFLKHNAEADAVDLLLELEAIDQLPQYVDKDTYARVCLYMVSCVNLLVPPDDIQFLRTAHQIYRQHDKYTEAVSLAIRLGDHDLIKEDFEAAGHIDALLQKQIAFQLGRQQIDIPEIEDEDLKEILSNSHLSKHFIALAKELDVLEPKTPEDIYKSHLENIRPGFTSGSVDSARQNLASTFVNAFVNAGFAKDKLISIEDGTTWIYKNKDHGMLSAAASIGMIMLWDVDLGLSHVDKYLYSSEDHIQAGALLAIGLINTGVRNENDPAFALLSEHIEKPKAMMRISAIVGLGMAYSGSHREDVQELLSPFISDSTLNMEIASLAALSLGLVFVGSCHGDITSTILQTMMERDESQLKETWGRFMGLGLALLYLGKQDAAEATLETLKAIEHPIGKQVRILVEICSYAGTGNVLKIQDMLHACNDHLDKEKEDDLHQAFAVLGVALIAIGEDIGAEMALRTFNHLMHYGEPVIRRAVPLALGLLCASNPLLNVLETLSKYSHDNDADVAINAIFAMGLVGAGTNNARLAQMLRQLASYYHKEPNCLFMVRISQGLLHMGKGTISINPYHSDRQLMSPVAIAGLLATLVAFTDTKTFILGRNHWFLYYLVTAMYPRFLITLDEDLNSLPVTVRVGQAVDVVGQAGRPKTITGFQTHSTPVLLAHSERAELATEEYISLSHVLEGFVLLRKNPDFMEEDKE</sequence>
<feature type="compositionally biased region" description="Basic and acidic residues" evidence="6">
    <location>
        <begin position="15"/>
        <end position="38"/>
    </location>
</feature>
<evidence type="ECO:0000256" key="3">
    <source>
        <dbReference type="ARBA" id="ARBA00022942"/>
    </source>
</evidence>
<dbReference type="InterPro" id="IPR016024">
    <property type="entry name" value="ARM-type_fold"/>
</dbReference>
<feature type="domain" description="RPN1 N-terminal" evidence="7">
    <location>
        <begin position="53"/>
        <end position="349"/>
    </location>
</feature>
<dbReference type="InterPro" id="IPR002015">
    <property type="entry name" value="Proteasome/cyclosome_rpt"/>
</dbReference>
<dbReference type="VEuPathDB" id="FungiDB:RhiirA1_420845"/>
<dbReference type="GO" id="GO:0005634">
    <property type="term" value="C:nucleus"/>
    <property type="evidence" value="ECO:0007669"/>
    <property type="project" value="TreeGrafter"/>
</dbReference>
<comment type="function">
    <text evidence="4 5">Acts as a regulatory subunit of the 26 proteasome which is involved in the ATP-dependent degradation of ubiquitinated proteins.</text>
</comment>
<evidence type="ECO:0000259" key="8">
    <source>
        <dbReference type="Pfam" id="PF18051"/>
    </source>
</evidence>
<dbReference type="GO" id="GO:0042176">
    <property type="term" value="P:regulation of protein catabolic process"/>
    <property type="evidence" value="ECO:0007669"/>
    <property type="project" value="InterPro"/>
</dbReference>
<evidence type="ECO:0000259" key="7">
    <source>
        <dbReference type="Pfam" id="PF17781"/>
    </source>
</evidence>
<dbReference type="PANTHER" id="PTHR10943:SF1">
    <property type="entry name" value="26S PROTEASOME NON-ATPASE REGULATORY SUBUNIT 2"/>
    <property type="match status" value="1"/>
</dbReference>
<dbReference type="FunFam" id="1.25.10.10:FF:000026">
    <property type="entry name" value="26S proteasome non-ATPase regulatory subunit 2"/>
    <property type="match status" value="1"/>
</dbReference>
<organism evidence="9 10">
    <name type="scientific">Rhizophagus irregularis</name>
    <dbReference type="NCBI Taxonomy" id="588596"/>
    <lineage>
        <taxon>Eukaryota</taxon>
        <taxon>Fungi</taxon>
        <taxon>Fungi incertae sedis</taxon>
        <taxon>Mucoromycota</taxon>
        <taxon>Glomeromycotina</taxon>
        <taxon>Glomeromycetes</taxon>
        <taxon>Glomerales</taxon>
        <taxon>Glomeraceae</taxon>
        <taxon>Rhizophagus</taxon>
    </lineage>
</organism>
<dbReference type="InterPro" id="IPR040892">
    <property type="entry name" value="RPN1_N"/>
</dbReference>
<protein>
    <recommendedName>
        <fullName evidence="5">26S proteasome regulatory subunit RPN1</fullName>
    </recommendedName>
</protein>
<dbReference type="GO" id="GO:0030234">
    <property type="term" value="F:enzyme regulator activity"/>
    <property type="evidence" value="ECO:0007669"/>
    <property type="project" value="UniProtKB-UniRule"/>
</dbReference>
<evidence type="ECO:0000256" key="2">
    <source>
        <dbReference type="ARBA" id="ARBA00022737"/>
    </source>
</evidence>
<proteinExistence type="inferred from homology"/>
<dbReference type="VEuPathDB" id="FungiDB:RhiirFUN_000595"/>
<dbReference type="Proteomes" id="UP000233469">
    <property type="component" value="Unassembled WGS sequence"/>
</dbReference>
<feature type="domain" description="26S proteasome non-ATPase regulatory subunit RPN1 C-terminal" evidence="8">
    <location>
        <begin position="829"/>
        <end position="882"/>
    </location>
</feature>
<dbReference type="GO" id="GO:0034515">
    <property type="term" value="C:proteasome storage granule"/>
    <property type="evidence" value="ECO:0007669"/>
    <property type="project" value="TreeGrafter"/>
</dbReference>
<reference evidence="9 10" key="1">
    <citation type="submission" date="2016-04" db="EMBL/GenBank/DDBJ databases">
        <title>Genome analyses suggest a sexual origin of heterokaryosis in a supposedly ancient asexual fungus.</title>
        <authorList>
            <person name="Ropars J."/>
            <person name="Sedzielewska K."/>
            <person name="Noel J."/>
            <person name="Charron P."/>
            <person name="Farinelli L."/>
            <person name="Marton T."/>
            <person name="Kruger M."/>
            <person name="Pelin A."/>
            <person name="Brachmann A."/>
            <person name="Corradi N."/>
        </authorList>
    </citation>
    <scope>NUCLEOTIDE SEQUENCE [LARGE SCALE GENOMIC DNA]</scope>
    <source>
        <strain evidence="9 10">C2</strain>
    </source>
</reference>
<feature type="region of interest" description="Disordered" evidence="6">
    <location>
        <begin position="1"/>
        <end position="45"/>
    </location>
</feature>
<dbReference type="Gene3D" id="1.25.10.10">
    <property type="entry name" value="Leucine-rich Repeat Variant"/>
    <property type="match status" value="1"/>
</dbReference>
<dbReference type="InterPro" id="IPR041433">
    <property type="entry name" value="RPN1_C"/>
</dbReference>
<gene>
    <name evidence="9" type="ORF">RhiirC2_738110</name>
</gene>
<dbReference type="Pfam" id="PF17781">
    <property type="entry name" value="RPN1_RPN2_N"/>
    <property type="match status" value="1"/>
</dbReference>
<dbReference type="GO" id="GO:0043161">
    <property type="term" value="P:proteasome-mediated ubiquitin-dependent protein catabolic process"/>
    <property type="evidence" value="ECO:0007669"/>
    <property type="project" value="TreeGrafter"/>
</dbReference>
<evidence type="ECO:0000256" key="6">
    <source>
        <dbReference type="SAM" id="MobiDB-lite"/>
    </source>
</evidence>
<evidence type="ECO:0000313" key="10">
    <source>
        <dbReference type="Proteomes" id="UP000233469"/>
    </source>
</evidence>
<accession>A0A2N1NLJ4</accession>
<comment type="similarity">
    <text evidence="1 5">Belongs to the proteasome subunit S2 family.</text>
</comment>
<evidence type="ECO:0000256" key="1">
    <source>
        <dbReference type="ARBA" id="ARBA00005460"/>
    </source>
</evidence>
<evidence type="ECO:0000256" key="5">
    <source>
        <dbReference type="PIRNR" id="PIRNR015965"/>
    </source>
</evidence>
<dbReference type="AlphaFoldDB" id="A0A2N1NLJ4"/>
<dbReference type="PANTHER" id="PTHR10943">
    <property type="entry name" value="26S PROTEASOME NON-ATPASE REGULATORY SUBUNIT"/>
    <property type="match status" value="1"/>
</dbReference>
<dbReference type="Pfam" id="PF01851">
    <property type="entry name" value="PC_rep"/>
    <property type="match status" value="2"/>
</dbReference>
<name>A0A2N1NLJ4_9GLOM</name>
<evidence type="ECO:0000313" key="9">
    <source>
        <dbReference type="EMBL" id="PKK74762.1"/>
    </source>
</evidence>
<keyword evidence="3 5" id="KW-0647">Proteasome</keyword>
<dbReference type="PIRSF" id="PIRSF015965">
    <property type="entry name" value="26S_Psome_Rpn1"/>
    <property type="match status" value="1"/>
</dbReference>
<dbReference type="InterPro" id="IPR011989">
    <property type="entry name" value="ARM-like"/>
</dbReference>
<dbReference type="InterPro" id="IPR016643">
    <property type="entry name" value="26S_Psome_Rpn1"/>
</dbReference>
<evidence type="ECO:0000256" key="4">
    <source>
        <dbReference type="ARBA" id="ARBA00057191"/>
    </source>
</evidence>
<reference evidence="9 10" key="2">
    <citation type="submission" date="2017-10" db="EMBL/GenBank/DDBJ databases">
        <title>Extensive intraspecific genome diversity in a model arbuscular mycorrhizal fungus.</title>
        <authorList>
            <person name="Chen E.C.H."/>
            <person name="Morin E."/>
            <person name="Baudet D."/>
            <person name="Noel J."/>
            <person name="Ndikumana S."/>
            <person name="Charron P."/>
            <person name="St-Onge C."/>
            <person name="Giorgi J."/>
            <person name="Grigoriev I.V."/>
            <person name="Roux C."/>
            <person name="Martin F.M."/>
            <person name="Corradi N."/>
        </authorList>
    </citation>
    <scope>NUCLEOTIDE SEQUENCE [LARGE SCALE GENOMIC DNA]</scope>
    <source>
        <strain evidence="9 10">C2</strain>
    </source>
</reference>
<dbReference type="EMBL" id="LLXL01000284">
    <property type="protein sequence ID" value="PKK74762.1"/>
    <property type="molecule type" value="Genomic_DNA"/>
</dbReference>
<dbReference type="VEuPathDB" id="FungiDB:FUN_020568"/>
<keyword evidence="2" id="KW-0677">Repeat</keyword>
<comment type="caution">
    <text evidence="9">The sequence shown here is derived from an EMBL/GenBank/DDBJ whole genome shotgun (WGS) entry which is preliminary data.</text>
</comment>
<dbReference type="SUPFAM" id="SSF48371">
    <property type="entry name" value="ARM repeat"/>
    <property type="match status" value="1"/>
</dbReference>
<dbReference type="Pfam" id="PF18051">
    <property type="entry name" value="RPN1_C"/>
    <property type="match status" value="1"/>
</dbReference>
<dbReference type="GO" id="GO:0008540">
    <property type="term" value="C:proteasome regulatory particle, base subcomplex"/>
    <property type="evidence" value="ECO:0007669"/>
    <property type="project" value="UniProtKB-UniRule"/>
</dbReference>